<protein>
    <submittedName>
        <fullName evidence="3">Uncharacterized protein</fullName>
    </submittedName>
</protein>
<evidence type="ECO:0000313" key="4">
    <source>
        <dbReference type="Proteomes" id="UP000307440"/>
    </source>
</evidence>
<dbReference type="AlphaFoldDB" id="A0A5C3KRL9"/>
<keyword evidence="2" id="KW-1133">Transmembrane helix</keyword>
<dbReference type="OrthoDB" id="2507743at2759"/>
<dbReference type="Proteomes" id="UP000307440">
    <property type="component" value="Unassembled WGS sequence"/>
</dbReference>
<sequence>MNILTSFPFTFKLSVPGISNPFTSLTTAPSPTSSQRAPTRPVDPSSERPSRSLVRPIRPLPISVGSSSMGVHGPQAVRLSRPSFSPSPSPTPSASVSLAHTYSHLIPKTNYPYIRSHSPSPVPLARKRGWEPAFSSPSASETEFTTNGYLNAPTKYRREGGVETTDRTQDMRELGEDGEFGCSIFHIFGSVLWLFICFLVCSAGIMIGDAI</sequence>
<keyword evidence="2" id="KW-0812">Transmembrane</keyword>
<evidence type="ECO:0000313" key="3">
    <source>
        <dbReference type="EMBL" id="TFK23211.1"/>
    </source>
</evidence>
<evidence type="ECO:0000256" key="1">
    <source>
        <dbReference type="SAM" id="MobiDB-lite"/>
    </source>
</evidence>
<proteinExistence type="predicted"/>
<gene>
    <name evidence="3" type="ORF">FA15DRAFT_594622</name>
</gene>
<reference evidence="3 4" key="1">
    <citation type="journal article" date="2019" name="Nat. Ecol. Evol.">
        <title>Megaphylogeny resolves global patterns of mushroom evolution.</title>
        <authorList>
            <person name="Varga T."/>
            <person name="Krizsan K."/>
            <person name="Foldi C."/>
            <person name="Dima B."/>
            <person name="Sanchez-Garcia M."/>
            <person name="Sanchez-Ramirez S."/>
            <person name="Szollosi G.J."/>
            <person name="Szarkandi J.G."/>
            <person name="Papp V."/>
            <person name="Albert L."/>
            <person name="Andreopoulos W."/>
            <person name="Angelini C."/>
            <person name="Antonin V."/>
            <person name="Barry K.W."/>
            <person name="Bougher N.L."/>
            <person name="Buchanan P."/>
            <person name="Buyck B."/>
            <person name="Bense V."/>
            <person name="Catcheside P."/>
            <person name="Chovatia M."/>
            <person name="Cooper J."/>
            <person name="Damon W."/>
            <person name="Desjardin D."/>
            <person name="Finy P."/>
            <person name="Geml J."/>
            <person name="Haridas S."/>
            <person name="Hughes K."/>
            <person name="Justo A."/>
            <person name="Karasinski D."/>
            <person name="Kautmanova I."/>
            <person name="Kiss B."/>
            <person name="Kocsube S."/>
            <person name="Kotiranta H."/>
            <person name="LaButti K.M."/>
            <person name="Lechner B.E."/>
            <person name="Liimatainen K."/>
            <person name="Lipzen A."/>
            <person name="Lukacs Z."/>
            <person name="Mihaltcheva S."/>
            <person name="Morgado L.N."/>
            <person name="Niskanen T."/>
            <person name="Noordeloos M.E."/>
            <person name="Ohm R.A."/>
            <person name="Ortiz-Santana B."/>
            <person name="Ovrebo C."/>
            <person name="Racz N."/>
            <person name="Riley R."/>
            <person name="Savchenko A."/>
            <person name="Shiryaev A."/>
            <person name="Soop K."/>
            <person name="Spirin V."/>
            <person name="Szebenyi C."/>
            <person name="Tomsovsky M."/>
            <person name="Tulloss R.E."/>
            <person name="Uehling J."/>
            <person name="Grigoriev I.V."/>
            <person name="Vagvolgyi C."/>
            <person name="Papp T."/>
            <person name="Martin F.M."/>
            <person name="Miettinen O."/>
            <person name="Hibbett D.S."/>
            <person name="Nagy L.G."/>
        </authorList>
    </citation>
    <scope>NUCLEOTIDE SEQUENCE [LARGE SCALE GENOMIC DNA]</scope>
    <source>
        <strain evidence="3 4">CBS 121175</strain>
    </source>
</reference>
<keyword evidence="4" id="KW-1185">Reference proteome</keyword>
<feature type="region of interest" description="Disordered" evidence="1">
    <location>
        <begin position="24"/>
        <end position="96"/>
    </location>
</feature>
<feature type="compositionally biased region" description="Low complexity" evidence="1">
    <location>
        <begin position="24"/>
        <end position="34"/>
    </location>
</feature>
<feature type="transmembrane region" description="Helical" evidence="2">
    <location>
        <begin position="184"/>
        <end position="207"/>
    </location>
</feature>
<accession>A0A5C3KRL9</accession>
<organism evidence="3 4">
    <name type="scientific">Coprinopsis marcescibilis</name>
    <name type="common">Agaric fungus</name>
    <name type="synonym">Psathyrella marcescibilis</name>
    <dbReference type="NCBI Taxonomy" id="230819"/>
    <lineage>
        <taxon>Eukaryota</taxon>
        <taxon>Fungi</taxon>
        <taxon>Dikarya</taxon>
        <taxon>Basidiomycota</taxon>
        <taxon>Agaricomycotina</taxon>
        <taxon>Agaricomycetes</taxon>
        <taxon>Agaricomycetidae</taxon>
        <taxon>Agaricales</taxon>
        <taxon>Agaricineae</taxon>
        <taxon>Psathyrellaceae</taxon>
        <taxon>Coprinopsis</taxon>
    </lineage>
</organism>
<name>A0A5C3KRL9_COPMA</name>
<dbReference type="EMBL" id="ML210223">
    <property type="protein sequence ID" value="TFK23211.1"/>
    <property type="molecule type" value="Genomic_DNA"/>
</dbReference>
<keyword evidence="2" id="KW-0472">Membrane</keyword>
<evidence type="ECO:0000256" key="2">
    <source>
        <dbReference type="SAM" id="Phobius"/>
    </source>
</evidence>